<keyword evidence="2" id="KW-1185">Reference proteome</keyword>
<evidence type="ECO:0000313" key="2">
    <source>
        <dbReference type="Proteomes" id="UP000276770"/>
    </source>
</evidence>
<reference evidence="1 2" key="1">
    <citation type="submission" date="2018-10" db="EMBL/GenBank/DDBJ databases">
        <title>Falsibacillus sp. genome draft.</title>
        <authorList>
            <person name="Shi S."/>
        </authorList>
    </citation>
    <scope>NUCLEOTIDE SEQUENCE [LARGE SCALE GENOMIC DNA]</scope>
    <source>
        <strain evidence="1 2">GY 10110</strain>
    </source>
</reference>
<proteinExistence type="predicted"/>
<dbReference type="Proteomes" id="UP000276770">
    <property type="component" value="Unassembled WGS sequence"/>
</dbReference>
<protein>
    <submittedName>
        <fullName evidence="1">Uncharacterized protein</fullName>
    </submittedName>
</protein>
<organism evidence="1 2">
    <name type="scientific">Falsibacillus albus</name>
    <dbReference type="NCBI Taxonomy" id="2478915"/>
    <lineage>
        <taxon>Bacteria</taxon>
        <taxon>Bacillati</taxon>
        <taxon>Bacillota</taxon>
        <taxon>Bacilli</taxon>
        <taxon>Bacillales</taxon>
        <taxon>Bacillaceae</taxon>
        <taxon>Falsibacillus</taxon>
    </lineage>
</organism>
<gene>
    <name evidence="1" type="ORF">D9X91_12030</name>
</gene>
<evidence type="ECO:0000313" key="1">
    <source>
        <dbReference type="EMBL" id="RLQ95250.1"/>
    </source>
</evidence>
<dbReference type="RefSeq" id="WP_121680905.1">
    <property type="nucleotide sequence ID" value="NZ_RCVZ01000007.1"/>
</dbReference>
<dbReference type="AlphaFoldDB" id="A0A3L7JXK6"/>
<accession>A0A3L7JXK6</accession>
<dbReference type="EMBL" id="RCVZ01000007">
    <property type="protein sequence ID" value="RLQ95250.1"/>
    <property type="molecule type" value="Genomic_DNA"/>
</dbReference>
<sequence length="86" mass="10397">MKQLLEAYRKLWNNRLLELPEESSSFILTDAIKRDLLDESTHPRLRKSKEEKYYFAVKRILESTISSEFQLELIKLHTDILEEMRK</sequence>
<dbReference type="OrthoDB" id="2454083at2"/>
<comment type="caution">
    <text evidence="1">The sequence shown here is derived from an EMBL/GenBank/DDBJ whole genome shotgun (WGS) entry which is preliminary data.</text>
</comment>
<name>A0A3L7JXK6_9BACI</name>